<evidence type="ECO:0000313" key="6">
    <source>
        <dbReference type="EMBL" id="SFM68624.1"/>
    </source>
</evidence>
<reference evidence="7" key="1">
    <citation type="submission" date="2016-10" db="EMBL/GenBank/DDBJ databases">
        <authorList>
            <person name="Varghese N."/>
            <person name="Submissions S."/>
        </authorList>
    </citation>
    <scope>NUCLEOTIDE SEQUENCE [LARGE SCALE GENOMIC DNA]</scope>
    <source>
        <strain evidence="7">Mob M</strain>
    </source>
</reference>
<keyword evidence="3 5" id="KW-1133">Transmembrane helix</keyword>
<dbReference type="InterPro" id="IPR010545">
    <property type="entry name" value="SPP"/>
</dbReference>
<feature type="transmembrane region" description="Helical" evidence="5">
    <location>
        <begin position="137"/>
        <end position="165"/>
    </location>
</feature>
<dbReference type="Proteomes" id="UP000198535">
    <property type="component" value="Unassembled WGS sequence"/>
</dbReference>
<keyword evidence="4 5" id="KW-0472">Membrane</keyword>
<evidence type="ECO:0000256" key="3">
    <source>
        <dbReference type="ARBA" id="ARBA00022989"/>
    </source>
</evidence>
<dbReference type="STRING" id="487685.SAMN04488696_2045"/>
<dbReference type="SMART" id="SM00730">
    <property type="entry name" value="PSN"/>
    <property type="match status" value="1"/>
</dbReference>
<keyword evidence="2 5" id="KW-0812">Transmembrane</keyword>
<evidence type="ECO:0000256" key="5">
    <source>
        <dbReference type="SAM" id="Phobius"/>
    </source>
</evidence>
<comment type="subcellular location">
    <subcellularLocation>
        <location evidence="1">Endomembrane system</location>
        <topology evidence="1">Multi-pass membrane protein</topology>
    </subcellularLocation>
</comment>
<dbReference type="GO" id="GO:0012505">
    <property type="term" value="C:endomembrane system"/>
    <property type="evidence" value="ECO:0007669"/>
    <property type="project" value="UniProtKB-SubCell"/>
</dbReference>
<feature type="transmembrane region" description="Helical" evidence="5">
    <location>
        <begin position="52"/>
        <end position="69"/>
    </location>
</feature>
<feature type="transmembrane region" description="Helical" evidence="5">
    <location>
        <begin position="285"/>
        <end position="304"/>
    </location>
</feature>
<evidence type="ECO:0000256" key="1">
    <source>
        <dbReference type="ARBA" id="ARBA00004127"/>
    </source>
</evidence>
<organism evidence="6 7">
    <name type="scientific">Methanolobus profundi</name>
    <dbReference type="NCBI Taxonomy" id="487685"/>
    <lineage>
        <taxon>Archaea</taxon>
        <taxon>Methanobacteriati</taxon>
        <taxon>Methanobacteriota</taxon>
        <taxon>Stenosarchaea group</taxon>
        <taxon>Methanomicrobia</taxon>
        <taxon>Methanosarcinales</taxon>
        <taxon>Methanosarcinaceae</taxon>
        <taxon>Methanolobus</taxon>
    </lineage>
</organism>
<protein>
    <submittedName>
        <fullName evidence="6">Presenilin-like membrane protease, A22 family</fullName>
    </submittedName>
</protein>
<dbReference type="NCBIfam" id="NF041679">
    <property type="entry name" value="IMP_arch_presen"/>
    <property type="match status" value="1"/>
</dbReference>
<evidence type="ECO:0000256" key="4">
    <source>
        <dbReference type="ARBA" id="ARBA00023136"/>
    </source>
</evidence>
<dbReference type="InterPro" id="IPR006639">
    <property type="entry name" value="Preselin/SPP"/>
</dbReference>
<keyword evidence="6" id="KW-0378">Hydrolase</keyword>
<feature type="transmembrane region" description="Helical" evidence="5">
    <location>
        <begin position="12"/>
        <end position="31"/>
    </location>
</feature>
<dbReference type="RefSeq" id="WP_245748001.1">
    <property type="nucleotide sequence ID" value="NZ_FOUJ01000004.1"/>
</dbReference>
<accession>A0A1I4SW02</accession>
<evidence type="ECO:0000256" key="2">
    <source>
        <dbReference type="ARBA" id="ARBA00022692"/>
    </source>
</evidence>
<evidence type="ECO:0000313" key="7">
    <source>
        <dbReference type="Proteomes" id="UP000198535"/>
    </source>
</evidence>
<feature type="transmembrane region" description="Helical" evidence="5">
    <location>
        <begin position="75"/>
        <end position="97"/>
    </location>
</feature>
<dbReference type="GO" id="GO:0006508">
    <property type="term" value="P:proteolysis"/>
    <property type="evidence" value="ECO:0007669"/>
    <property type="project" value="UniProtKB-KW"/>
</dbReference>
<name>A0A1I4SW02_9EURY</name>
<feature type="transmembrane region" description="Helical" evidence="5">
    <location>
        <begin position="251"/>
        <end position="273"/>
    </location>
</feature>
<dbReference type="EMBL" id="FOUJ01000004">
    <property type="protein sequence ID" value="SFM68624.1"/>
    <property type="molecule type" value="Genomic_DNA"/>
</dbReference>
<proteinExistence type="predicted"/>
<keyword evidence="6" id="KW-0645">Protease</keyword>
<sequence>MSSETGIKDYIPMLVMAGIILIVQITALLLATPMNDSGMQAFEDPDSTANSIYYIGIILVFTFFLLMAIKKNMEWIIQLVILLAVGATMFYVFFALLSLANITEMTNNIISTVVAAVLTILLYKFPEWYVIDTVGLIIGAGASAIFGISLSILPVIVLLGLLAIYDAISVYKTKHMIDLAEGVMDLRLPILFVIPKHLRYSFIEDSFNKEEGKEKEAFFMGLGDAIMPTILVVSANVFLVQKTDALSYIGFISYPALGAMIGTIIGFIALSVLVMRGKPQAGLPFLNSGVILGYIVGVLASGAGTPFY</sequence>
<keyword evidence="7" id="KW-1185">Reference proteome</keyword>
<feature type="transmembrane region" description="Helical" evidence="5">
    <location>
        <begin position="217"/>
        <end position="239"/>
    </location>
</feature>
<dbReference type="GO" id="GO:0042500">
    <property type="term" value="F:aspartic endopeptidase activity, intramembrane cleaving"/>
    <property type="evidence" value="ECO:0007669"/>
    <property type="project" value="InterPro"/>
</dbReference>
<dbReference type="AlphaFoldDB" id="A0A1I4SW02"/>
<dbReference type="Pfam" id="PF06550">
    <property type="entry name" value="SPP"/>
    <property type="match status" value="1"/>
</dbReference>
<dbReference type="GO" id="GO:0016020">
    <property type="term" value="C:membrane"/>
    <property type="evidence" value="ECO:0007669"/>
    <property type="project" value="InterPro"/>
</dbReference>
<feature type="transmembrane region" description="Helical" evidence="5">
    <location>
        <begin position="109"/>
        <end position="125"/>
    </location>
</feature>
<gene>
    <name evidence="6" type="ORF">SAMN04488696_2045</name>
</gene>